<organism evidence="1 2">
    <name type="scientific">Exiguobacterium aurantiacum</name>
    <dbReference type="NCBI Taxonomy" id="33987"/>
    <lineage>
        <taxon>Bacteria</taxon>
        <taxon>Bacillati</taxon>
        <taxon>Bacillota</taxon>
        <taxon>Bacilli</taxon>
        <taxon>Bacillales</taxon>
        <taxon>Bacillales Family XII. Incertae Sedis</taxon>
        <taxon>Exiguobacterium</taxon>
    </lineage>
</organism>
<dbReference type="Proteomes" id="UP000254060">
    <property type="component" value="Unassembled WGS sequence"/>
</dbReference>
<accession>A0A377FUI1</accession>
<dbReference type="AlphaFoldDB" id="A0A377FUI1"/>
<proteinExistence type="predicted"/>
<dbReference type="OrthoDB" id="2351076at2"/>
<sequence length="280" mass="31309">MRIDHQGVMPFKVTEQTSRPLLIGNTVVGRVLQLLPGNEAVMQLPQGLFRVGVNADVKENVTYKMVVTDLEPKLVLKVVPQAPDGQPVRSPLALLTSELARLARQPFDTPEPLKAQGQKLLESGAGADLKQLVGDLFKVKGDAKFEQFVKAQETFNAVQTPPFVAQSFHIPHLGPFEQVRFRLEAPKRDIVDSDHARIVLFLETPRFGETGIDLLVQKRHITIKVFNERHDLSPFVHAYEPVLVAALKSNGYELARFVFEEKVESVPEVFAPLGKVDRRI</sequence>
<reference evidence="1 2" key="1">
    <citation type="submission" date="2018-06" db="EMBL/GenBank/DDBJ databases">
        <authorList>
            <consortium name="Pathogen Informatics"/>
            <person name="Doyle S."/>
        </authorList>
    </citation>
    <scope>NUCLEOTIDE SEQUENCE [LARGE SCALE GENOMIC DNA]</scope>
    <source>
        <strain evidence="1 2">NCTC13163</strain>
    </source>
</reference>
<protein>
    <recommendedName>
        <fullName evidence="3">Flagellar hook-length control protein FliK</fullName>
    </recommendedName>
</protein>
<gene>
    <name evidence="1" type="ORF">NCTC13163_01853</name>
</gene>
<evidence type="ECO:0000313" key="2">
    <source>
        <dbReference type="Proteomes" id="UP000254060"/>
    </source>
</evidence>
<evidence type="ECO:0000313" key="1">
    <source>
        <dbReference type="EMBL" id="STO08482.1"/>
    </source>
</evidence>
<evidence type="ECO:0008006" key="3">
    <source>
        <dbReference type="Google" id="ProtNLM"/>
    </source>
</evidence>
<dbReference type="STRING" id="1397694.GCA_000702585_02349"/>
<name>A0A377FUI1_9BACL</name>
<dbReference type="EMBL" id="UGGP01000001">
    <property type="protein sequence ID" value="STO08482.1"/>
    <property type="molecule type" value="Genomic_DNA"/>
</dbReference>
<dbReference type="RefSeq" id="WP_024370087.1">
    <property type="nucleotide sequence ID" value="NZ_UGGP01000001.1"/>
</dbReference>